<sequence>MTFLKRADIIVIVYLKYNKYINFLFIIKLYTYYLKLEIKNIILREYIFQYSEKYSVEDFKLEIRTTNIENLLENENNNANLEHYLYELILKSYAEKKDINLEEESDFFFEIHLNALNDFIENYNIEWIKKYWKYVKKTDIYSNIITEKMTKEEEAKEYSFPENIIILANTKTNRKFLKVYLKNKDEIDFILCQGYFVEDISEDKDFIFNYYTINLFKSIFKDKFENDILFAKEDKPNSIRCPYRKKNKYYNSVKYEVLFTRVNSLYKQDSDNYIKKYFKSILEYLDKLCKELDNFFELKNRNSINDSILQKLIKYYRCMNITTKELPLTSMVI</sequence>
<name>A0A1Y1YC47_9FUNG</name>
<keyword evidence="2" id="KW-1185">Reference proteome</keyword>
<protein>
    <submittedName>
        <fullName evidence="1">Uncharacterized protein</fullName>
    </submittedName>
</protein>
<gene>
    <name evidence="1" type="ORF">LY90DRAFT_678960</name>
</gene>
<evidence type="ECO:0000313" key="2">
    <source>
        <dbReference type="Proteomes" id="UP000193920"/>
    </source>
</evidence>
<evidence type="ECO:0000313" key="1">
    <source>
        <dbReference type="EMBL" id="ORX95515.1"/>
    </source>
</evidence>
<organism evidence="1 2">
    <name type="scientific">Neocallimastix californiae</name>
    <dbReference type="NCBI Taxonomy" id="1754190"/>
    <lineage>
        <taxon>Eukaryota</taxon>
        <taxon>Fungi</taxon>
        <taxon>Fungi incertae sedis</taxon>
        <taxon>Chytridiomycota</taxon>
        <taxon>Chytridiomycota incertae sedis</taxon>
        <taxon>Neocallimastigomycetes</taxon>
        <taxon>Neocallimastigales</taxon>
        <taxon>Neocallimastigaceae</taxon>
        <taxon>Neocallimastix</taxon>
    </lineage>
</organism>
<dbReference type="Proteomes" id="UP000193920">
    <property type="component" value="Unassembled WGS sequence"/>
</dbReference>
<dbReference type="AlphaFoldDB" id="A0A1Y1YC47"/>
<accession>A0A1Y1YC47</accession>
<comment type="caution">
    <text evidence="1">The sequence shown here is derived from an EMBL/GenBank/DDBJ whole genome shotgun (WGS) entry which is preliminary data.</text>
</comment>
<dbReference type="EMBL" id="MCOG01000649">
    <property type="protein sequence ID" value="ORX95515.1"/>
    <property type="molecule type" value="Genomic_DNA"/>
</dbReference>
<proteinExistence type="predicted"/>
<reference evidence="1 2" key="1">
    <citation type="submission" date="2016-08" db="EMBL/GenBank/DDBJ databases">
        <title>A Parts List for Fungal Cellulosomes Revealed by Comparative Genomics.</title>
        <authorList>
            <consortium name="DOE Joint Genome Institute"/>
            <person name="Haitjema C.H."/>
            <person name="Gilmore S.P."/>
            <person name="Henske J.K."/>
            <person name="Solomon K.V."/>
            <person name="De Groot R."/>
            <person name="Kuo A."/>
            <person name="Mondo S.J."/>
            <person name="Salamov A.A."/>
            <person name="Labutti K."/>
            <person name="Zhao Z."/>
            <person name="Chiniquy J."/>
            <person name="Barry K."/>
            <person name="Brewer H.M."/>
            <person name="Purvine S.O."/>
            <person name="Wright A.T."/>
            <person name="Boxma B."/>
            <person name="Van Alen T."/>
            <person name="Hackstein J.H."/>
            <person name="Baker S.E."/>
            <person name="Grigoriev I.V."/>
            <person name="O'Malley M.A."/>
        </authorList>
    </citation>
    <scope>NUCLEOTIDE SEQUENCE [LARGE SCALE GENOMIC DNA]</scope>
    <source>
        <strain evidence="1 2">G1</strain>
    </source>
</reference>